<dbReference type="Proteomes" id="UP001148737">
    <property type="component" value="Unassembled WGS sequence"/>
</dbReference>
<name>A0ACC1QZT9_9HYPO</name>
<organism evidence="1 2">
    <name type="scientific">Lecanicillium saksenae</name>
    <dbReference type="NCBI Taxonomy" id="468837"/>
    <lineage>
        <taxon>Eukaryota</taxon>
        <taxon>Fungi</taxon>
        <taxon>Dikarya</taxon>
        <taxon>Ascomycota</taxon>
        <taxon>Pezizomycotina</taxon>
        <taxon>Sordariomycetes</taxon>
        <taxon>Hypocreomycetidae</taxon>
        <taxon>Hypocreales</taxon>
        <taxon>Cordycipitaceae</taxon>
        <taxon>Lecanicillium</taxon>
    </lineage>
</organism>
<proteinExistence type="predicted"/>
<accession>A0ACC1QZT9</accession>
<evidence type="ECO:0000313" key="1">
    <source>
        <dbReference type="EMBL" id="KAJ3494602.1"/>
    </source>
</evidence>
<keyword evidence="2" id="KW-1185">Reference proteome</keyword>
<reference evidence="1" key="1">
    <citation type="submission" date="2022-07" db="EMBL/GenBank/DDBJ databases">
        <title>Genome Sequence of Lecanicillium saksenae.</title>
        <authorList>
            <person name="Buettner E."/>
        </authorList>
    </citation>
    <scope>NUCLEOTIDE SEQUENCE</scope>
    <source>
        <strain evidence="1">VT-O1</strain>
    </source>
</reference>
<gene>
    <name evidence="1" type="ORF">NLG97_g3969</name>
</gene>
<dbReference type="EMBL" id="JANAKD010000363">
    <property type="protein sequence ID" value="KAJ3494602.1"/>
    <property type="molecule type" value="Genomic_DNA"/>
</dbReference>
<sequence>MICCATSSAESSSTLTSNSSTMTCSSTVSTSSVSTSSAVVAGAGALPEPAASDAASVNSGEEVDDGAGEPVALLGRVGAAPAVGDGERQRRPQVQSVGDGLLKVVLARSYFGTVLANWPGEVVKSKP</sequence>
<comment type="caution">
    <text evidence="1">The sequence shown here is derived from an EMBL/GenBank/DDBJ whole genome shotgun (WGS) entry which is preliminary data.</text>
</comment>
<protein>
    <submittedName>
        <fullName evidence="1">Uncharacterized protein</fullName>
    </submittedName>
</protein>
<evidence type="ECO:0000313" key="2">
    <source>
        <dbReference type="Proteomes" id="UP001148737"/>
    </source>
</evidence>